<organism evidence="1 2">
    <name type="scientific">Neomoorella glycerini</name>
    <dbReference type="NCBI Taxonomy" id="55779"/>
    <lineage>
        <taxon>Bacteria</taxon>
        <taxon>Bacillati</taxon>
        <taxon>Bacillota</taxon>
        <taxon>Clostridia</taxon>
        <taxon>Neomoorellales</taxon>
        <taxon>Neomoorellaceae</taxon>
        <taxon>Neomoorella</taxon>
    </lineage>
</organism>
<dbReference type="Pfam" id="PF09660">
    <property type="entry name" value="DUF2397"/>
    <property type="match status" value="1"/>
</dbReference>
<proteinExistence type="predicted"/>
<gene>
    <name evidence="1" type="ORF">MGLY_19280</name>
</gene>
<keyword evidence="2" id="KW-1185">Reference proteome</keyword>
<evidence type="ECO:0000313" key="1">
    <source>
        <dbReference type="EMBL" id="QGP92545.1"/>
    </source>
</evidence>
<dbReference type="AlphaFoldDB" id="A0A6I5ZSH4"/>
<protein>
    <submittedName>
        <fullName evidence="1">Uncharacterized protein</fullName>
    </submittedName>
</protein>
<name>A0A6I5ZSH4_9FIRM</name>
<dbReference type="EMBL" id="CP046244">
    <property type="protein sequence ID" value="QGP92545.1"/>
    <property type="molecule type" value="Genomic_DNA"/>
</dbReference>
<accession>A0A6I5ZSH4</accession>
<reference evidence="1 2" key="1">
    <citation type="submission" date="2019-11" db="EMBL/GenBank/DDBJ databases">
        <title>Genome sequence of Moorella glycerini DSM11254.</title>
        <authorList>
            <person name="Poehlein A."/>
            <person name="Boeer T."/>
            <person name="Daniel R."/>
        </authorList>
    </citation>
    <scope>NUCLEOTIDE SEQUENCE [LARGE SCALE GENOMIC DNA]</scope>
    <source>
        <strain evidence="1 2">DSM 11254</strain>
    </source>
</reference>
<sequence>MKPSRPPCGNHRRQGVFQPGEAEALWEELYGTFVRLTENASDYIASLQSARAEELMATEAFLAYKDAVTGYLQSFVQGLQRQLQRLERRRKGHGHVHPPLCRHLFPL</sequence>
<evidence type="ECO:0000313" key="2">
    <source>
        <dbReference type="Proteomes" id="UP000425916"/>
    </source>
</evidence>
<dbReference type="InterPro" id="IPR013493">
    <property type="entry name" value="CHP02677"/>
</dbReference>
<dbReference type="Proteomes" id="UP000425916">
    <property type="component" value="Chromosome"/>
</dbReference>